<evidence type="ECO:0000259" key="5">
    <source>
        <dbReference type="PROSITE" id="PS50089"/>
    </source>
</evidence>
<accession>A0A0L0DMP3</accession>
<dbReference type="GO" id="GO:0005634">
    <property type="term" value="C:nucleus"/>
    <property type="evidence" value="ECO:0007669"/>
    <property type="project" value="TreeGrafter"/>
</dbReference>
<gene>
    <name evidence="6" type="ORF">AMSG_11646</name>
</gene>
<organism evidence="6 7">
    <name type="scientific">Thecamonas trahens ATCC 50062</name>
    <dbReference type="NCBI Taxonomy" id="461836"/>
    <lineage>
        <taxon>Eukaryota</taxon>
        <taxon>Apusozoa</taxon>
        <taxon>Apusomonadida</taxon>
        <taxon>Apusomonadidae</taxon>
        <taxon>Thecamonas</taxon>
    </lineage>
</organism>
<dbReference type="STRING" id="461836.A0A0L0DMP3"/>
<dbReference type="GO" id="GO:0006511">
    <property type="term" value="P:ubiquitin-dependent protein catabolic process"/>
    <property type="evidence" value="ECO:0007669"/>
    <property type="project" value="TreeGrafter"/>
</dbReference>
<dbReference type="InterPro" id="IPR051834">
    <property type="entry name" value="RING_finger_E3_ligase"/>
</dbReference>
<evidence type="ECO:0000313" key="7">
    <source>
        <dbReference type="Proteomes" id="UP000054408"/>
    </source>
</evidence>
<dbReference type="SMART" id="SM00184">
    <property type="entry name" value="RING"/>
    <property type="match status" value="1"/>
</dbReference>
<dbReference type="PANTHER" id="PTHR45931:SF3">
    <property type="entry name" value="RING ZINC FINGER-CONTAINING PROTEIN"/>
    <property type="match status" value="1"/>
</dbReference>
<protein>
    <recommendedName>
        <fullName evidence="5">RING-type domain-containing protein</fullName>
    </recommendedName>
</protein>
<evidence type="ECO:0000256" key="4">
    <source>
        <dbReference type="PROSITE-ProRule" id="PRU00175"/>
    </source>
</evidence>
<dbReference type="InterPro" id="IPR013083">
    <property type="entry name" value="Znf_RING/FYVE/PHD"/>
</dbReference>
<feature type="domain" description="RING-type" evidence="5">
    <location>
        <begin position="153"/>
        <end position="194"/>
    </location>
</feature>
<evidence type="ECO:0000313" key="6">
    <source>
        <dbReference type="EMBL" id="KNC53564.1"/>
    </source>
</evidence>
<dbReference type="Proteomes" id="UP000054408">
    <property type="component" value="Unassembled WGS sequence"/>
</dbReference>
<dbReference type="GO" id="GO:0061630">
    <property type="term" value="F:ubiquitin protein ligase activity"/>
    <property type="evidence" value="ECO:0007669"/>
    <property type="project" value="TreeGrafter"/>
</dbReference>
<keyword evidence="1" id="KW-0479">Metal-binding</keyword>
<evidence type="ECO:0000256" key="2">
    <source>
        <dbReference type="ARBA" id="ARBA00022771"/>
    </source>
</evidence>
<evidence type="ECO:0000256" key="3">
    <source>
        <dbReference type="ARBA" id="ARBA00022833"/>
    </source>
</evidence>
<keyword evidence="2 4" id="KW-0863">Zinc-finger</keyword>
<dbReference type="PROSITE" id="PS50089">
    <property type="entry name" value="ZF_RING_2"/>
    <property type="match status" value="1"/>
</dbReference>
<dbReference type="SUPFAM" id="SSF57850">
    <property type="entry name" value="RING/U-box"/>
    <property type="match status" value="1"/>
</dbReference>
<name>A0A0L0DMP3_THETB</name>
<sequence>MGLPEASTRDAIAADLADETAAQTALRLRNARARNRGRVRRARASDVLAPPIEPAPALTPARAPQLSAVQALERPATPPEIELGHDDAVELIARIESLALAPLPPPDEGLDNLDYDALLALDEGLPTKHCSPDQIAALPRITYIPGASFDDMCSVCLDGFALGERLTLLACGHAFHHPCIGQHLARAVFCPNCRAPVE</sequence>
<reference evidence="6 7" key="1">
    <citation type="submission" date="2010-05" db="EMBL/GenBank/DDBJ databases">
        <title>The Genome Sequence of Thecamonas trahens ATCC 50062.</title>
        <authorList>
            <consortium name="The Broad Institute Genome Sequencing Platform"/>
            <person name="Russ C."/>
            <person name="Cuomo C."/>
            <person name="Shea T."/>
            <person name="Young S.K."/>
            <person name="Zeng Q."/>
            <person name="Koehrsen M."/>
            <person name="Haas B."/>
            <person name="Borodovsky M."/>
            <person name="Guigo R."/>
            <person name="Alvarado L."/>
            <person name="Berlin A."/>
            <person name="Bochicchio J."/>
            <person name="Borenstein D."/>
            <person name="Chapman S."/>
            <person name="Chen Z."/>
            <person name="Freedman E."/>
            <person name="Gellesch M."/>
            <person name="Goldberg J."/>
            <person name="Griggs A."/>
            <person name="Gujja S."/>
            <person name="Heilman E."/>
            <person name="Heiman D."/>
            <person name="Hepburn T."/>
            <person name="Howarth C."/>
            <person name="Jen D."/>
            <person name="Larson L."/>
            <person name="Mehta T."/>
            <person name="Park D."/>
            <person name="Pearson M."/>
            <person name="Roberts A."/>
            <person name="Saif S."/>
            <person name="Shenoy N."/>
            <person name="Sisk P."/>
            <person name="Stolte C."/>
            <person name="Sykes S."/>
            <person name="Thomson T."/>
            <person name="Walk T."/>
            <person name="White J."/>
            <person name="Yandava C."/>
            <person name="Burger G."/>
            <person name="Gray M.W."/>
            <person name="Holland P.W.H."/>
            <person name="King N."/>
            <person name="Lang F.B.F."/>
            <person name="Roger A.J."/>
            <person name="Ruiz-Trillo I."/>
            <person name="Lander E."/>
            <person name="Nusbaum C."/>
        </authorList>
    </citation>
    <scope>NUCLEOTIDE SEQUENCE [LARGE SCALE GENOMIC DNA]</scope>
    <source>
        <strain evidence="6 7">ATCC 50062</strain>
    </source>
</reference>
<dbReference type="Gene3D" id="3.30.40.10">
    <property type="entry name" value="Zinc/RING finger domain, C3HC4 (zinc finger)"/>
    <property type="match status" value="1"/>
</dbReference>
<evidence type="ECO:0000256" key="1">
    <source>
        <dbReference type="ARBA" id="ARBA00022723"/>
    </source>
</evidence>
<dbReference type="GeneID" id="25569561"/>
<proteinExistence type="predicted"/>
<dbReference type="GO" id="GO:0008270">
    <property type="term" value="F:zinc ion binding"/>
    <property type="evidence" value="ECO:0007669"/>
    <property type="project" value="UniProtKB-KW"/>
</dbReference>
<dbReference type="PANTHER" id="PTHR45931">
    <property type="entry name" value="SI:CH211-59O9.10"/>
    <property type="match status" value="1"/>
</dbReference>
<dbReference type="OrthoDB" id="4348522at2759"/>
<dbReference type="Pfam" id="PF13639">
    <property type="entry name" value="zf-RING_2"/>
    <property type="match status" value="1"/>
</dbReference>
<keyword evidence="3" id="KW-0862">Zinc</keyword>
<dbReference type="RefSeq" id="XP_013762045.1">
    <property type="nucleotide sequence ID" value="XM_013906591.1"/>
</dbReference>
<dbReference type="EMBL" id="GL349437">
    <property type="protein sequence ID" value="KNC53564.1"/>
    <property type="molecule type" value="Genomic_DNA"/>
</dbReference>
<dbReference type="eggNOG" id="KOG0800">
    <property type="taxonomic scope" value="Eukaryota"/>
</dbReference>
<dbReference type="InterPro" id="IPR001841">
    <property type="entry name" value="Znf_RING"/>
</dbReference>
<keyword evidence="7" id="KW-1185">Reference proteome</keyword>
<dbReference type="AlphaFoldDB" id="A0A0L0DMP3"/>